<dbReference type="SMART" id="SM00060">
    <property type="entry name" value="FN3"/>
    <property type="match status" value="2"/>
</dbReference>
<dbReference type="AlphaFoldDB" id="A0A0X3PT50"/>
<dbReference type="PROSITE" id="PS50853">
    <property type="entry name" value="FN3"/>
    <property type="match status" value="1"/>
</dbReference>
<protein>
    <submittedName>
        <fullName evidence="3">Fibronectin type III domain</fullName>
    </submittedName>
</protein>
<dbReference type="InterPro" id="IPR003961">
    <property type="entry name" value="FN3_dom"/>
</dbReference>
<dbReference type="Gene3D" id="2.60.40.10">
    <property type="entry name" value="Immunoglobulins"/>
    <property type="match status" value="2"/>
</dbReference>
<dbReference type="EMBL" id="GEEE01012869">
    <property type="protein sequence ID" value="JAP50356.1"/>
    <property type="molecule type" value="Transcribed_RNA"/>
</dbReference>
<name>A0A0X3PT50_SCHSO</name>
<organism evidence="3">
    <name type="scientific">Schistocephalus solidus</name>
    <name type="common">Tapeworm</name>
    <dbReference type="NCBI Taxonomy" id="70667"/>
    <lineage>
        <taxon>Eukaryota</taxon>
        <taxon>Metazoa</taxon>
        <taxon>Spiralia</taxon>
        <taxon>Lophotrochozoa</taxon>
        <taxon>Platyhelminthes</taxon>
        <taxon>Cestoda</taxon>
        <taxon>Eucestoda</taxon>
        <taxon>Diphyllobothriidea</taxon>
        <taxon>Diphyllobothriidae</taxon>
        <taxon>Schistocephalus</taxon>
    </lineage>
</organism>
<evidence type="ECO:0000313" key="3">
    <source>
        <dbReference type="EMBL" id="JAP50356.1"/>
    </source>
</evidence>
<accession>A0A0X3PT50</accession>
<evidence type="ECO:0000256" key="1">
    <source>
        <dbReference type="SAM" id="SignalP"/>
    </source>
</evidence>
<reference evidence="3" key="1">
    <citation type="submission" date="2016-01" db="EMBL/GenBank/DDBJ databases">
        <title>Reference transcriptome for the parasite Schistocephalus solidus: insights into the molecular evolution of parasitism.</title>
        <authorList>
            <person name="Hebert F.O."/>
            <person name="Grambauer S."/>
            <person name="Barber I."/>
            <person name="Landry C.R."/>
            <person name="Aubin-Horth N."/>
        </authorList>
    </citation>
    <scope>NUCLEOTIDE SEQUENCE</scope>
</reference>
<dbReference type="InterPro" id="IPR013783">
    <property type="entry name" value="Ig-like_fold"/>
</dbReference>
<gene>
    <name evidence="3" type="ORF">TR165175</name>
</gene>
<sequence length="224" mass="25530">MLTLYSVSIILLIHMDCAFQSVSHMNVRNLSAINWDSTAIEFSWSPPDVPTPNDVFYEIYVNGNVYKQTNKTTIIIYDLKLSTKYKVNVKIVDENCKRYSPGITIEAMTAGIGYNVRDLRQVSMYDGGIQVSWWAPAYYDSEALQYEIYLNGHFNQITNITQAVINNLDKFTQYKVGVITVNEMGTRDPPGITIEATTFGFGTFSFSLCKFFVQLTNKKCQIIR</sequence>
<feature type="domain" description="Fibronectin type-III" evidence="2">
    <location>
        <begin position="115"/>
        <end position="201"/>
    </location>
</feature>
<feature type="chain" id="PRO_5007440198" evidence="1">
    <location>
        <begin position="19"/>
        <end position="224"/>
    </location>
</feature>
<evidence type="ECO:0000259" key="2">
    <source>
        <dbReference type="PROSITE" id="PS50853"/>
    </source>
</evidence>
<dbReference type="Pfam" id="PF00041">
    <property type="entry name" value="fn3"/>
    <property type="match status" value="2"/>
</dbReference>
<feature type="signal peptide" evidence="1">
    <location>
        <begin position="1"/>
        <end position="18"/>
    </location>
</feature>
<dbReference type="InterPro" id="IPR036116">
    <property type="entry name" value="FN3_sf"/>
</dbReference>
<dbReference type="CDD" id="cd00063">
    <property type="entry name" value="FN3"/>
    <property type="match status" value="2"/>
</dbReference>
<keyword evidence="1" id="KW-0732">Signal</keyword>
<dbReference type="EMBL" id="GEEE01005241">
    <property type="protein sequence ID" value="JAP57984.1"/>
    <property type="molecule type" value="Transcribed_RNA"/>
</dbReference>
<dbReference type="SUPFAM" id="SSF49265">
    <property type="entry name" value="Fibronectin type III"/>
    <property type="match status" value="1"/>
</dbReference>
<proteinExistence type="predicted"/>